<sequence>MSRQRSPHAGASTVQPDEVKSAHYNSPAHAAKPPQTPIERLTENLMQDDSNENLEADSGTILYLAYGSNLCEETFRGKRGIRPLSEVNVSAPTLRLTMSLPGVPYAEPCFGNVAFRKLPEKPKLPDHPKLPFDPPAYSKGQWDGGLMGVVYEVTKADYRKIMATEGGGSGYQEIFVPCVPLPPSASIPEKPPLPELPRPFLARTLYAPYLPPDDPSRSNWWKRLFSGTRRDDPDYAQPSARYKKLITDGAEEHNLPAAYQEWLHSLQPYMVTSTRQKIGKLVLMATIGPIFVTFMTLAKYTADENGRYPWIVGQTMTLLFSSTWILYDCILKPLFGDGEHTQDKEDEGQPAMRKRRLSIGKPQPDEEKTSLLDGEVS</sequence>
<evidence type="ECO:0000256" key="4">
    <source>
        <dbReference type="PIRSR" id="PIRSR617939-2"/>
    </source>
</evidence>
<feature type="binding site" evidence="4">
    <location>
        <begin position="63"/>
        <end position="68"/>
    </location>
    <ligand>
        <name>substrate</name>
    </ligand>
</feature>
<feature type="active site" description="Proton acceptor" evidence="3">
    <location>
        <position position="165"/>
    </location>
</feature>
<dbReference type="AlphaFoldDB" id="A0A9P7ZWJ9"/>
<dbReference type="Gene3D" id="3.10.490.10">
    <property type="entry name" value="Gamma-glutamyl cyclotransferase-like"/>
    <property type="match status" value="1"/>
</dbReference>
<comment type="caution">
    <text evidence="6">The sequence shown here is derived from an EMBL/GenBank/DDBJ whole genome shotgun (WGS) entry which is preliminary data.</text>
</comment>
<feature type="binding site" evidence="4">
    <location>
        <position position="242"/>
    </location>
    <ligand>
        <name>substrate</name>
    </ligand>
</feature>
<feature type="region of interest" description="Disordered" evidence="5">
    <location>
        <begin position="1"/>
        <end position="37"/>
    </location>
</feature>
<proteinExistence type="predicted"/>
<dbReference type="PANTHER" id="PTHR12935">
    <property type="entry name" value="GAMMA-GLUTAMYLCYCLOTRANSFERASE"/>
    <property type="match status" value="1"/>
</dbReference>
<keyword evidence="2" id="KW-0456">Lyase</keyword>
<organism evidence="6 7">
    <name type="scientific">Emericellopsis atlantica</name>
    <dbReference type="NCBI Taxonomy" id="2614577"/>
    <lineage>
        <taxon>Eukaryota</taxon>
        <taxon>Fungi</taxon>
        <taxon>Dikarya</taxon>
        <taxon>Ascomycota</taxon>
        <taxon>Pezizomycotina</taxon>
        <taxon>Sordariomycetes</taxon>
        <taxon>Hypocreomycetidae</taxon>
        <taxon>Hypocreales</taxon>
        <taxon>Bionectriaceae</taxon>
        <taxon>Emericellopsis</taxon>
    </lineage>
</organism>
<evidence type="ECO:0000256" key="3">
    <source>
        <dbReference type="PIRSR" id="PIRSR617939-1"/>
    </source>
</evidence>
<dbReference type="GO" id="GO:0003839">
    <property type="term" value="F:gamma-glutamylcyclotransferase activity"/>
    <property type="evidence" value="ECO:0007669"/>
    <property type="project" value="UniProtKB-EC"/>
</dbReference>
<dbReference type="PANTHER" id="PTHR12935:SF0">
    <property type="entry name" value="GAMMA-GLUTAMYLCYCLOTRANSFERASE"/>
    <property type="match status" value="1"/>
</dbReference>
<dbReference type="EMBL" id="MU251242">
    <property type="protein sequence ID" value="KAG9258875.1"/>
    <property type="molecule type" value="Genomic_DNA"/>
</dbReference>
<dbReference type="Proteomes" id="UP000887229">
    <property type="component" value="Unassembled WGS sequence"/>
</dbReference>
<dbReference type="GeneID" id="70296757"/>
<name>A0A9P7ZWJ9_9HYPO</name>
<evidence type="ECO:0000256" key="2">
    <source>
        <dbReference type="ARBA" id="ARBA00023239"/>
    </source>
</evidence>
<reference evidence="6" key="1">
    <citation type="journal article" date="2021" name="IMA Fungus">
        <title>Genomic characterization of three marine fungi, including Emericellopsis atlantica sp. nov. with signatures of a generalist lifestyle and marine biomass degradation.</title>
        <authorList>
            <person name="Hagestad O.C."/>
            <person name="Hou L."/>
            <person name="Andersen J.H."/>
            <person name="Hansen E.H."/>
            <person name="Altermark B."/>
            <person name="Li C."/>
            <person name="Kuhnert E."/>
            <person name="Cox R.J."/>
            <person name="Crous P.W."/>
            <person name="Spatafora J.W."/>
            <person name="Lail K."/>
            <person name="Amirebrahimi M."/>
            <person name="Lipzen A."/>
            <person name="Pangilinan J."/>
            <person name="Andreopoulos W."/>
            <person name="Hayes R.D."/>
            <person name="Ng V."/>
            <person name="Grigoriev I.V."/>
            <person name="Jackson S.A."/>
            <person name="Sutton T.D.S."/>
            <person name="Dobson A.D.W."/>
            <person name="Rama T."/>
        </authorList>
    </citation>
    <scope>NUCLEOTIDE SEQUENCE</scope>
    <source>
        <strain evidence="6">TS7</strain>
    </source>
</reference>
<evidence type="ECO:0000313" key="7">
    <source>
        <dbReference type="Proteomes" id="UP000887229"/>
    </source>
</evidence>
<gene>
    <name evidence="6" type="ORF">F5Z01DRAFT_6835</name>
</gene>
<evidence type="ECO:0000256" key="5">
    <source>
        <dbReference type="SAM" id="MobiDB-lite"/>
    </source>
</evidence>
<evidence type="ECO:0000313" key="6">
    <source>
        <dbReference type="EMBL" id="KAG9258875.1"/>
    </source>
</evidence>
<dbReference type="InterPro" id="IPR017939">
    <property type="entry name" value="G-Glutamylcylcotransferase"/>
</dbReference>
<dbReference type="RefSeq" id="XP_046122799.1">
    <property type="nucleotide sequence ID" value="XM_046265854.1"/>
</dbReference>
<dbReference type="OrthoDB" id="2017317at2759"/>
<keyword evidence="7" id="KW-1185">Reference proteome</keyword>
<accession>A0A9P7ZWJ9</accession>
<feature type="region of interest" description="Disordered" evidence="5">
    <location>
        <begin position="339"/>
        <end position="377"/>
    </location>
</feature>
<protein>
    <recommendedName>
        <fullName evidence="1">gamma-glutamylcyclotransferase</fullName>
        <ecNumber evidence="1">4.3.2.9</ecNumber>
    </recommendedName>
</protein>
<evidence type="ECO:0000256" key="1">
    <source>
        <dbReference type="ARBA" id="ARBA00012346"/>
    </source>
</evidence>
<dbReference type="EC" id="4.3.2.9" evidence="1"/>